<dbReference type="Gene3D" id="2.60.120.260">
    <property type="entry name" value="Galactose-binding domain-like"/>
    <property type="match status" value="1"/>
</dbReference>
<keyword evidence="6 8" id="KW-0326">Glycosidase</keyword>
<dbReference type="InterPro" id="IPR014718">
    <property type="entry name" value="GH-type_carb-bd"/>
</dbReference>
<evidence type="ECO:0000256" key="7">
    <source>
        <dbReference type="ARBA" id="ARBA00032230"/>
    </source>
</evidence>
<feature type="domain" description="Beta galactosidase small chain/" evidence="9">
    <location>
        <begin position="754"/>
        <end position="1045"/>
    </location>
</feature>
<dbReference type="InterPro" id="IPR013783">
    <property type="entry name" value="Ig-like_fold"/>
</dbReference>
<dbReference type="RefSeq" id="WP_091830961.1">
    <property type="nucleotide sequence ID" value="NZ_FNZK01000007.1"/>
</dbReference>
<dbReference type="InterPro" id="IPR050347">
    <property type="entry name" value="Bact_Beta-galactosidase"/>
</dbReference>
<dbReference type="InterPro" id="IPR036156">
    <property type="entry name" value="Beta-gal/glucu_dom_sf"/>
</dbReference>
<sequence>MEKKSFDILNLTDPEYFADRRMPAHSDHSYFANMMEMTIGQSSFKQSLDGLWYFSYAKNLSQRPQGFELADFDCRAWDTIRVPAHIQMENYGKPHYTNTTYPWDGKELVQPGEIPQSDNPTASYVKYFSKPENWNTLYISFQGVESAVAVWLNGEFVGYSEDSFTPADFDLTPYVKDGENKLAVQVYRFSSGSWLEDQDFWRFSGIFREVALYTKPTIHLDDLFVHTELFHNYQDGKLIVEYQWNTSDEKKLQLQLFDEQGKCILDAMQEKILEDKGEFSAQLVGLHLWSAEKPYLYRALFRVFDSAGNLLEVIPQNIGFREFKMDGNIMKINGKRIVFKGTNRHEFDCYRGRAINPAEIEKDIILMKQYNINAVRTSHYPNNSHFYELCDRYGLYVIDETNLETHGSWQKNGQPIEDENTVPNDHKEWSAAVLARAAAMLERDKNHVSILIWSCGNESYGGKNIFQMTEYFHQRDASRLVHYEGIRWDRRYNATSDMESQMYPKAMEIRSFLQQHRDKPFICCEYTHSMGNSNGGMHKYTELTDEEELYQGGFIWDFVDQAIWDRDRYGQETLRYGGDYGDRPSDYNFCGNGIVFADRKITSKLQAVKYNYQDILLKPSETQLKIQNKSLFTNVNEYELFLELYRDGQLVWSNVKPAPVVEPGDCVEIALNLPTYGIGEYAITAMLRLPEKRKWAPCGHEVAFGQGLFHQTNHNIENNMAIDAWLFGSENLPNVIPVANKNVLHVVQSDINLGVLGQGFSVMFSSAQGNLVSYKYNGVELIEEMPQPNFWRAPIDNDYGSLLMNQCAQWKLASLYKRCIGVEIIENSNSAGKSEKLKFFGEKGNAEYDTDHIAVRFTYELATAPTSVCCVTYTVDGSGAVKVEMDYEKVEGLPEVPDFSLIFTLPCDYDQIRYYGYGPEDNYIDRQAGARLGIFSTTAQKEIQPYLRPQESGNHCGVRWLEATDRRGRGLRLFAPLPFEASALPYTVHELENARHAYDLPKIHHTFLRASLGMCGVGGDDSWGAPVLEEYMKKNEDKHFEFWIKGV</sequence>
<dbReference type="PROSITE" id="PS00719">
    <property type="entry name" value="GLYCOSYL_HYDROL_F2_1"/>
    <property type="match status" value="1"/>
</dbReference>
<dbReference type="Pfam" id="PF02837">
    <property type="entry name" value="Glyco_hydro_2_N"/>
    <property type="match status" value="1"/>
</dbReference>
<dbReference type="InterPro" id="IPR006103">
    <property type="entry name" value="Glyco_hydro_2_cat"/>
</dbReference>
<comment type="catalytic activity">
    <reaction evidence="1 8">
        <text>Hydrolysis of terminal non-reducing beta-D-galactose residues in beta-D-galactosides.</text>
        <dbReference type="EC" id="3.2.1.23"/>
    </reaction>
</comment>
<evidence type="ECO:0000259" key="9">
    <source>
        <dbReference type="SMART" id="SM01038"/>
    </source>
</evidence>
<keyword evidence="11" id="KW-1185">Reference proteome</keyword>
<evidence type="ECO:0000256" key="1">
    <source>
        <dbReference type="ARBA" id="ARBA00001412"/>
    </source>
</evidence>
<evidence type="ECO:0000313" key="10">
    <source>
        <dbReference type="EMBL" id="SEJ43096.1"/>
    </source>
</evidence>
<evidence type="ECO:0000313" key="11">
    <source>
        <dbReference type="Proteomes" id="UP000199662"/>
    </source>
</evidence>
<dbReference type="InterPro" id="IPR008979">
    <property type="entry name" value="Galactose-bd-like_sf"/>
</dbReference>
<dbReference type="AlphaFoldDB" id="A0A1H6YRU5"/>
<dbReference type="SUPFAM" id="SSF49303">
    <property type="entry name" value="beta-Galactosidase/glucuronidase domain"/>
    <property type="match status" value="2"/>
</dbReference>
<protein>
    <recommendedName>
        <fullName evidence="4 8">Beta-galactosidase</fullName>
        <ecNumber evidence="3 8">3.2.1.23</ecNumber>
    </recommendedName>
    <alternativeName>
        <fullName evidence="7 8">Lactase</fullName>
    </alternativeName>
</protein>
<dbReference type="SUPFAM" id="SSF49785">
    <property type="entry name" value="Galactose-binding domain-like"/>
    <property type="match status" value="1"/>
</dbReference>
<dbReference type="InterPro" id="IPR006101">
    <property type="entry name" value="Glyco_hydro_2"/>
</dbReference>
<dbReference type="InterPro" id="IPR006102">
    <property type="entry name" value="Ig-like_GH2"/>
</dbReference>
<dbReference type="Pfam" id="PF02929">
    <property type="entry name" value="Bgal_small_N"/>
    <property type="match status" value="1"/>
</dbReference>
<dbReference type="Pfam" id="PF16353">
    <property type="entry name" value="LacZ_4"/>
    <property type="match status" value="1"/>
</dbReference>
<evidence type="ECO:0000256" key="5">
    <source>
        <dbReference type="ARBA" id="ARBA00022801"/>
    </source>
</evidence>
<gene>
    <name evidence="10" type="ORF">SAMN05660742_107117</name>
</gene>
<dbReference type="InterPro" id="IPR006104">
    <property type="entry name" value="Glyco_hydro_2_N"/>
</dbReference>
<reference evidence="11" key="1">
    <citation type="submission" date="2016-10" db="EMBL/GenBank/DDBJ databases">
        <authorList>
            <person name="Varghese N."/>
            <person name="Submissions S."/>
        </authorList>
    </citation>
    <scope>NUCLEOTIDE SEQUENCE [LARGE SCALE GENOMIC DNA]</scope>
    <source>
        <strain evidence="11">DSM 2179</strain>
    </source>
</reference>
<dbReference type="Gene3D" id="2.70.98.10">
    <property type="match status" value="1"/>
</dbReference>
<dbReference type="InterPro" id="IPR017853">
    <property type="entry name" value="GH"/>
</dbReference>
<comment type="similarity">
    <text evidence="2 8">Belongs to the glycosyl hydrolase 2 family.</text>
</comment>
<dbReference type="InterPro" id="IPR023232">
    <property type="entry name" value="Glyco_hydro_2_AS"/>
</dbReference>
<dbReference type="InterPro" id="IPR004199">
    <property type="entry name" value="B-gal_small/dom_5"/>
</dbReference>
<dbReference type="PANTHER" id="PTHR46323:SF2">
    <property type="entry name" value="BETA-GALACTOSIDASE"/>
    <property type="match status" value="1"/>
</dbReference>
<dbReference type="InterPro" id="IPR011013">
    <property type="entry name" value="Gal_mutarotase_sf_dom"/>
</dbReference>
<dbReference type="InterPro" id="IPR023230">
    <property type="entry name" value="Glyco_hydro_2_CS"/>
</dbReference>
<keyword evidence="5 8" id="KW-0378">Hydrolase</keyword>
<dbReference type="EMBL" id="FNZK01000007">
    <property type="protein sequence ID" value="SEJ43096.1"/>
    <property type="molecule type" value="Genomic_DNA"/>
</dbReference>
<dbReference type="InterPro" id="IPR032312">
    <property type="entry name" value="LacZ_4"/>
</dbReference>
<evidence type="ECO:0000256" key="8">
    <source>
        <dbReference type="RuleBase" id="RU361154"/>
    </source>
</evidence>
<dbReference type="GO" id="GO:0004565">
    <property type="term" value="F:beta-galactosidase activity"/>
    <property type="evidence" value="ECO:0007669"/>
    <property type="project" value="UniProtKB-EC"/>
</dbReference>
<evidence type="ECO:0000256" key="6">
    <source>
        <dbReference type="ARBA" id="ARBA00023295"/>
    </source>
</evidence>
<dbReference type="GO" id="GO:0009341">
    <property type="term" value="C:beta-galactosidase complex"/>
    <property type="evidence" value="ECO:0007669"/>
    <property type="project" value="InterPro"/>
</dbReference>
<dbReference type="GO" id="GO:0030246">
    <property type="term" value="F:carbohydrate binding"/>
    <property type="evidence" value="ECO:0007669"/>
    <property type="project" value="InterPro"/>
</dbReference>
<organism evidence="10 11">
    <name type="scientific">Propionispira arboris</name>
    <dbReference type="NCBI Taxonomy" id="84035"/>
    <lineage>
        <taxon>Bacteria</taxon>
        <taxon>Bacillati</taxon>
        <taxon>Bacillota</taxon>
        <taxon>Negativicutes</taxon>
        <taxon>Selenomonadales</taxon>
        <taxon>Selenomonadaceae</taxon>
        <taxon>Propionispira</taxon>
    </lineage>
</organism>
<dbReference type="STRING" id="84035.SAMN05660742_107117"/>
<dbReference type="PRINTS" id="PR00132">
    <property type="entry name" value="GLHYDRLASE2"/>
</dbReference>
<evidence type="ECO:0000256" key="2">
    <source>
        <dbReference type="ARBA" id="ARBA00007401"/>
    </source>
</evidence>
<proteinExistence type="inferred from homology"/>
<evidence type="ECO:0000256" key="4">
    <source>
        <dbReference type="ARBA" id="ARBA00013303"/>
    </source>
</evidence>
<dbReference type="Pfam" id="PF02836">
    <property type="entry name" value="Glyco_hydro_2_C"/>
    <property type="match status" value="1"/>
</dbReference>
<dbReference type="PROSITE" id="PS00608">
    <property type="entry name" value="GLYCOSYL_HYDROL_F2_2"/>
    <property type="match status" value="1"/>
</dbReference>
<dbReference type="SUPFAM" id="SSF51445">
    <property type="entry name" value="(Trans)glycosidases"/>
    <property type="match status" value="1"/>
</dbReference>
<dbReference type="EC" id="3.2.1.23" evidence="3 8"/>
<dbReference type="SMART" id="SM01038">
    <property type="entry name" value="Bgal_small_N"/>
    <property type="match status" value="1"/>
</dbReference>
<dbReference type="PANTHER" id="PTHR46323">
    <property type="entry name" value="BETA-GALACTOSIDASE"/>
    <property type="match status" value="1"/>
</dbReference>
<dbReference type="Gene3D" id="2.60.40.10">
    <property type="entry name" value="Immunoglobulins"/>
    <property type="match status" value="2"/>
</dbReference>
<dbReference type="SUPFAM" id="SSF74650">
    <property type="entry name" value="Galactose mutarotase-like"/>
    <property type="match status" value="1"/>
</dbReference>
<dbReference type="Gene3D" id="3.20.20.80">
    <property type="entry name" value="Glycosidases"/>
    <property type="match status" value="1"/>
</dbReference>
<evidence type="ECO:0000256" key="3">
    <source>
        <dbReference type="ARBA" id="ARBA00012756"/>
    </source>
</evidence>
<accession>A0A1H6YRU5</accession>
<dbReference type="Pfam" id="PF00703">
    <property type="entry name" value="Glyco_hydro_2"/>
    <property type="match status" value="1"/>
</dbReference>
<dbReference type="GO" id="GO:0005990">
    <property type="term" value="P:lactose catabolic process"/>
    <property type="evidence" value="ECO:0007669"/>
    <property type="project" value="TreeGrafter"/>
</dbReference>
<dbReference type="Proteomes" id="UP000199662">
    <property type="component" value="Unassembled WGS sequence"/>
</dbReference>
<name>A0A1H6YRU5_9FIRM</name>